<reference evidence="2" key="1">
    <citation type="submission" date="2017-09" db="EMBL/GenBank/DDBJ databases">
        <authorList>
            <person name="Varghese N."/>
            <person name="Submissions S."/>
        </authorList>
    </citation>
    <scope>NUCLEOTIDE SEQUENCE [LARGE SCALE GENOMIC DNA]</scope>
    <source>
        <strain evidence="2">C7</strain>
    </source>
</reference>
<dbReference type="Proteomes" id="UP000220034">
    <property type="component" value="Unassembled WGS sequence"/>
</dbReference>
<gene>
    <name evidence="1" type="ORF">SAMN06273572_10226</name>
</gene>
<organism evidence="1 2">
    <name type="scientific">Pontivivens marinum</name>
    <dbReference type="NCBI Taxonomy" id="1690039"/>
    <lineage>
        <taxon>Bacteria</taxon>
        <taxon>Pseudomonadati</taxon>
        <taxon>Pseudomonadota</taxon>
        <taxon>Alphaproteobacteria</taxon>
        <taxon>Rhodobacterales</taxon>
        <taxon>Paracoccaceae</taxon>
        <taxon>Pontivivens</taxon>
    </lineage>
</organism>
<evidence type="ECO:0000313" key="2">
    <source>
        <dbReference type="Proteomes" id="UP000220034"/>
    </source>
</evidence>
<keyword evidence="2" id="KW-1185">Reference proteome</keyword>
<protein>
    <submittedName>
        <fullName evidence="1">Uncharacterized protein</fullName>
    </submittedName>
</protein>
<dbReference type="AlphaFoldDB" id="A0A2C9CQ56"/>
<dbReference type="RefSeq" id="WP_097928937.1">
    <property type="nucleotide sequence ID" value="NZ_OCTN01000002.1"/>
</dbReference>
<accession>A0A2C9CQ56</accession>
<sequence length="131" mass="14138">MSKRIRNTNTRAAKIARAAIASQLIQQWNSDGYDSAAISVRTTHAGRMTLAHGTYTVAIANLTVEHIGSERMALRRWTELAAEGAHGYHPTPVGAPTSYRSSSVVQHRQGVRSARAVAAMGEIPMLEGATR</sequence>
<name>A0A2C9CQ56_9RHOB</name>
<evidence type="ECO:0000313" key="1">
    <source>
        <dbReference type="EMBL" id="SOH93350.1"/>
    </source>
</evidence>
<dbReference type="EMBL" id="OCTN01000002">
    <property type="protein sequence ID" value="SOH93350.1"/>
    <property type="molecule type" value="Genomic_DNA"/>
</dbReference>
<proteinExistence type="predicted"/>